<gene>
    <name evidence="1" type="ORF">J2X20_001989</name>
</gene>
<dbReference type="Gene3D" id="3.40.50.1820">
    <property type="entry name" value="alpha/beta hydrolase"/>
    <property type="match status" value="1"/>
</dbReference>
<evidence type="ECO:0000313" key="1">
    <source>
        <dbReference type="EMBL" id="MDR7269360.1"/>
    </source>
</evidence>
<sequence length="260" mass="28043">MNLQPEATSTTSAPPLVLLGLEPLRAALEYARMRLADASGMPRGDGHAVIVFPGLASDRHATGPLTSFCRQLGYDAQDWGRGFNTGPQGEPNAWLDELADHVSTLAPDRASDLSLIGWSLGGIYAREVAKRLHARVRQVITIGTPFAAASAETHAGLVYRLLNGHRPALDSAMREQLLTAPEVPTTSVYSRTDGVVAWQACIQPGRRVDIENVEVQGSHCGLGWNTQVLEVVADRLSQPRGRWRPFEAARPKPMANAALG</sequence>
<dbReference type="Proteomes" id="UP001180453">
    <property type="component" value="Unassembled WGS sequence"/>
</dbReference>
<accession>A0ABU1YMB5</accession>
<organism evidence="1 2">
    <name type="scientific">Roseateles saccharophilus</name>
    <name type="common">Pseudomonas saccharophila</name>
    <dbReference type="NCBI Taxonomy" id="304"/>
    <lineage>
        <taxon>Bacteria</taxon>
        <taxon>Pseudomonadati</taxon>
        <taxon>Pseudomonadota</taxon>
        <taxon>Betaproteobacteria</taxon>
        <taxon>Burkholderiales</taxon>
        <taxon>Sphaerotilaceae</taxon>
        <taxon>Roseateles</taxon>
    </lineage>
</organism>
<comment type="caution">
    <text evidence="1">The sequence shown here is derived from an EMBL/GenBank/DDBJ whole genome shotgun (WGS) entry which is preliminary data.</text>
</comment>
<protein>
    <submittedName>
        <fullName evidence="1">Pimeloyl-ACP methyl ester carboxylesterase</fullName>
    </submittedName>
</protein>
<dbReference type="InterPro" id="IPR029058">
    <property type="entry name" value="AB_hydrolase_fold"/>
</dbReference>
<evidence type="ECO:0000313" key="2">
    <source>
        <dbReference type="Proteomes" id="UP001180453"/>
    </source>
</evidence>
<name>A0ABU1YMB5_ROSSA</name>
<dbReference type="SUPFAM" id="SSF53474">
    <property type="entry name" value="alpha/beta-Hydrolases"/>
    <property type="match status" value="1"/>
</dbReference>
<dbReference type="EMBL" id="JAVDXU010000001">
    <property type="protein sequence ID" value="MDR7269360.1"/>
    <property type="molecule type" value="Genomic_DNA"/>
</dbReference>
<dbReference type="RefSeq" id="WP_310263979.1">
    <property type="nucleotide sequence ID" value="NZ_JAVDXU010000001.1"/>
</dbReference>
<keyword evidence="2" id="KW-1185">Reference proteome</keyword>
<proteinExistence type="predicted"/>
<reference evidence="1 2" key="1">
    <citation type="submission" date="2023-07" db="EMBL/GenBank/DDBJ databases">
        <title>Sorghum-associated microbial communities from plants grown in Nebraska, USA.</title>
        <authorList>
            <person name="Schachtman D."/>
        </authorList>
    </citation>
    <scope>NUCLEOTIDE SEQUENCE [LARGE SCALE GENOMIC DNA]</scope>
    <source>
        <strain evidence="1 2">BE314</strain>
    </source>
</reference>